<organism evidence="6 7">
    <name type="scientific">Acetatifactor muris</name>
    <dbReference type="NCBI Taxonomy" id="879566"/>
    <lineage>
        <taxon>Bacteria</taxon>
        <taxon>Bacillati</taxon>
        <taxon>Bacillota</taxon>
        <taxon>Clostridia</taxon>
        <taxon>Lachnospirales</taxon>
        <taxon>Lachnospiraceae</taxon>
        <taxon>Acetatifactor</taxon>
    </lineage>
</organism>
<dbReference type="SUPFAM" id="SSF53335">
    <property type="entry name" value="S-adenosyl-L-methionine-dependent methyltransferases"/>
    <property type="match status" value="1"/>
</dbReference>
<dbReference type="AlphaFoldDB" id="A0A2K4ZIU5"/>
<dbReference type="EC" id="2.1.1.182" evidence="6"/>
<sequence length="207" mass="23664">MLRFLREYIKTPNTIGAIAPSSRRLAAAMTDAIDFGRARCIVEYGAGTGVFTRQVAARKRPDTVYIVIEKNERFYEMLRRQFRGMPGVALVHGDAGDVCRFLNEQGFDHADYIISGLPFTSLPEQTSRRILVQTRKAIGEKGVFATFQYTLLRKKFLESYFCIQRIVRVWRNLPPAYVLQMRPECSRKGNPSARQPQGMNFPATMML</sequence>
<evidence type="ECO:0000313" key="6">
    <source>
        <dbReference type="EMBL" id="SOY30395.1"/>
    </source>
</evidence>
<feature type="region of interest" description="Disordered" evidence="5">
    <location>
        <begin position="187"/>
        <end position="207"/>
    </location>
</feature>
<evidence type="ECO:0000256" key="1">
    <source>
        <dbReference type="ARBA" id="ARBA00022603"/>
    </source>
</evidence>
<evidence type="ECO:0000313" key="7">
    <source>
        <dbReference type="Proteomes" id="UP000236311"/>
    </source>
</evidence>
<dbReference type="RefSeq" id="WP_103240423.1">
    <property type="nucleotide sequence ID" value="NZ_JANJZD010000015.1"/>
</dbReference>
<dbReference type="GO" id="GO:0052908">
    <property type="term" value="F:16S rRNA (adenine(1518)-N(6)/adenine(1519)-N(6))-dimethyltransferase activity"/>
    <property type="evidence" value="ECO:0007669"/>
    <property type="project" value="UniProtKB-EC"/>
</dbReference>
<dbReference type="GO" id="GO:0003723">
    <property type="term" value="F:RNA binding"/>
    <property type="evidence" value="ECO:0007669"/>
    <property type="project" value="UniProtKB-KW"/>
</dbReference>
<dbReference type="InterPro" id="IPR029063">
    <property type="entry name" value="SAM-dependent_MTases_sf"/>
</dbReference>
<dbReference type="Pfam" id="PF00398">
    <property type="entry name" value="RrnaAD"/>
    <property type="match status" value="1"/>
</dbReference>
<dbReference type="OrthoDB" id="9805585at2"/>
<evidence type="ECO:0000256" key="5">
    <source>
        <dbReference type="SAM" id="MobiDB-lite"/>
    </source>
</evidence>
<evidence type="ECO:0000256" key="4">
    <source>
        <dbReference type="ARBA" id="ARBA00022884"/>
    </source>
</evidence>
<keyword evidence="7" id="KW-1185">Reference proteome</keyword>
<keyword evidence="1 6" id="KW-0489">Methyltransferase</keyword>
<evidence type="ECO:0000256" key="2">
    <source>
        <dbReference type="ARBA" id="ARBA00022679"/>
    </source>
</evidence>
<dbReference type="Proteomes" id="UP000236311">
    <property type="component" value="Unassembled WGS sequence"/>
</dbReference>
<evidence type="ECO:0000256" key="3">
    <source>
        <dbReference type="ARBA" id="ARBA00022691"/>
    </source>
</evidence>
<keyword evidence="4" id="KW-0694">RNA-binding</keyword>
<gene>
    <name evidence="6" type="primary">rsmA_2</name>
    <name evidence="6" type="ORF">AMURIS_03122</name>
</gene>
<protein>
    <submittedName>
        <fullName evidence="6">Ribosomal RNA small subunit methyltransferase A</fullName>
        <ecNumber evidence="6">2.1.1.182</ecNumber>
    </submittedName>
</protein>
<dbReference type="EMBL" id="OFSM01000015">
    <property type="protein sequence ID" value="SOY30395.1"/>
    <property type="molecule type" value="Genomic_DNA"/>
</dbReference>
<keyword evidence="2 6" id="KW-0808">Transferase</keyword>
<accession>A0A2K4ZIU5</accession>
<dbReference type="InterPro" id="IPR001737">
    <property type="entry name" value="KsgA/Erm"/>
</dbReference>
<keyword evidence="3" id="KW-0949">S-adenosyl-L-methionine</keyword>
<proteinExistence type="predicted"/>
<dbReference type="CDD" id="cd02440">
    <property type="entry name" value="AdoMet_MTases"/>
    <property type="match status" value="1"/>
</dbReference>
<dbReference type="Gene3D" id="3.40.50.150">
    <property type="entry name" value="Vaccinia Virus protein VP39"/>
    <property type="match status" value="1"/>
</dbReference>
<name>A0A2K4ZIU5_9FIRM</name>
<reference evidence="6 7" key="1">
    <citation type="submission" date="2018-01" db="EMBL/GenBank/DDBJ databases">
        <authorList>
            <person name="Gaut B.S."/>
            <person name="Morton B.R."/>
            <person name="Clegg M.T."/>
            <person name="Duvall M.R."/>
        </authorList>
    </citation>
    <scope>NUCLEOTIDE SEQUENCE [LARGE SCALE GENOMIC DNA]</scope>
    <source>
        <strain evidence="6">GP69</strain>
    </source>
</reference>